<dbReference type="PANTHER" id="PTHR14360:SF1">
    <property type="entry name" value="PROTEIN FMP32, MITOCHONDRIAL"/>
    <property type="match status" value="1"/>
</dbReference>
<gene>
    <name evidence="8" type="ORF">CHS0354_042919</name>
</gene>
<reference evidence="8" key="2">
    <citation type="journal article" date="2021" name="Genome Biol. Evol.">
        <title>Developing a high-quality reference genome for a parasitic bivalve with doubly uniparental inheritance (Bivalvia: Unionida).</title>
        <authorList>
            <person name="Smith C.H."/>
        </authorList>
    </citation>
    <scope>NUCLEOTIDE SEQUENCE</scope>
    <source>
        <strain evidence="8">CHS0354</strain>
        <tissue evidence="8">Mantle</tissue>
    </source>
</reference>
<dbReference type="GO" id="GO:0031966">
    <property type="term" value="C:mitochondrial membrane"/>
    <property type="evidence" value="ECO:0007669"/>
    <property type="project" value="UniProtKB-SubCell"/>
</dbReference>
<keyword evidence="9" id="KW-1185">Reference proteome</keyword>
<keyword evidence="7" id="KW-0472">Membrane</keyword>
<evidence type="ECO:0000256" key="7">
    <source>
        <dbReference type="ARBA" id="ARBA00023136"/>
    </source>
</evidence>
<comment type="similarity">
    <text evidence="2">Belongs to the CCDC90 family.</text>
</comment>
<dbReference type="FunFam" id="1.20.5.340:FF:000015">
    <property type="entry name" value="Mitochondrial calcium uniporter regulator 1"/>
    <property type="match status" value="1"/>
</dbReference>
<evidence type="ECO:0000256" key="1">
    <source>
        <dbReference type="ARBA" id="ARBA00004325"/>
    </source>
</evidence>
<accession>A0AAE0T653</accession>
<organism evidence="8 9">
    <name type="scientific">Potamilus streckersoni</name>
    <dbReference type="NCBI Taxonomy" id="2493646"/>
    <lineage>
        <taxon>Eukaryota</taxon>
        <taxon>Metazoa</taxon>
        <taxon>Spiralia</taxon>
        <taxon>Lophotrochozoa</taxon>
        <taxon>Mollusca</taxon>
        <taxon>Bivalvia</taxon>
        <taxon>Autobranchia</taxon>
        <taxon>Heteroconchia</taxon>
        <taxon>Palaeoheterodonta</taxon>
        <taxon>Unionida</taxon>
        <taxon>Unionoidea</taxon>
        <taxon>Unionidae</taxon>
        <taxon>Ambleminae</taxon>
        <taxon>Lampsilini</taxon>
        <taxon>Potamilus</taxon>
    </lineage>
</organism>
<name>A0AAE0T653_9BIVA</name>
<keyword evidence="3" id="KW-0812">Transmembrane</keyword>
<keyword evidence="6" id="KW-0496">Mitochondrion</keyword>
<keyword evidence="5" id="KW-0175">Coiled coil</keyword>
<evidence type="ECO:0000313" key="8">
    <source>
        <dbReference type="EMBL" id="KAK3603908.1"/>
    </source>
</evidence>
<dbReference type="Proteomes" id="UP001195483">
    <property type="component" value="Unassembled WGS sequence"/>
</dbReference>
<dbReference type="AlphaFoldDB" id="A0AAE0T653"/>
<evidence type="ECO:0008006" key="10">
    <source>
        <dbReference type="Google" id="ProtNLM"/>
    </source>
</evidence>
<evidence type="ECO:0000256" key="5">
    <source>
        <dbReference type="ARBA" id="ARBA00023054"/>
    </source>
</evidence>
<evidence type="ECO:0000256" key="3">
    <source>
        <dbReference type="ARBA" id="ARBA00022692"/>
    </source>
</evidence>
<keyword evidence="4" id="KW-1133">Transmembrane helix</keyword>
<evidence type="ECO:0000256" key="6">
    <source>
        <dbReference type="ARBA" id="ARBA00023128"/>
    </source>
</evidence>
<dbReference type="Pfam" id="PF07798">
    <property type="entry name" value="CCDC90-like"/>
    <property type="match status" value="1"/>
</dbReference>
<reference evidence="8" key="3">
    <citation type="submission" date="2023-05" db="EMBL/GenBank/DDBJ databases">
        <authorList>
            <person name="Smith C.H."/>
        </authorList>
    </citation>
    <scope>NUCLEOTIDE SEQUENCE</scope>
    <source>
        <strain evidence="8">CHS0354</strain>
        <tissue evidence="8">Mantle</tissue>
    </source>
</reference>
<sequence>MLCCVFKMMKVTRTVFSRVSMDKGFINLYNDMATWSGLSIWYLTSKDMPSGKMCSTRFSVLHRKVHSGSALLNQGESRDVNLAATKSSIMYLDTLALVTKLEKAGFPREQAEVVTRAFVDVINTTIEYQTKTLVTKPQQEIMVQQLMSHIGSVKKDMVILEKSEFTMIRNDTEKQSIEIRQLKQHLDDEIKKLKGQVTLDINLERSRATEAHAHNERDLQKLSNKIDTEVANLRTTYEQYRNDVQKYAAGTVLTCFTLCLGFLRLWS</sequence>
<comment type="subcellular location">
    <subcellularLocation>
        <location evidence="1">Mitochondrion membrane</location>
    </subcellularLocation>
</comment>
<reference evidence="8" key="1">
    <citation type="journal article" date="2021" name="Genome Biol. Evol.">
        <title>A High-Quality Reference Genome for a Parasitic Bivalve with Doubly Uniparental Inheritance (Bivalvia: Unionida).</title>
        <authorList>
            <person name="Smith C.H."/>
        </authorList>
    </citation>
    <scope>NUCLEOTIDE SEQUENCE</scope>
    <source>
        <strain evidence="8">CHS0354</strain>
    </source>
</reference>
<evidence type="ECO:0000256" key="4">
    <source>
        <dbReference type="ARBA" id="ARBA00022989"/>
    </source>
</evidence>
<dbReference type="InterPro" id="IPR024461">
    <property type="entry name" value="CCDC90-like"/>
</dbReference>
<proteinExistence type="inferred from homology"/>
<evidence type="ECO:0000256" key="2">
    <source>
        <dbReference type="ARBA" id="ARBA00007224"/>
    </source>
</evidence>
<protein>
    <recommendedName>
        <fullName evidence="10">Mitochondrial calcium uniporter regulator 1</fullName>
    </recommendedName>
</protein>
<dbReference type="Gene3D" id="1.20.5.340">
    <property type="match status" value="1"/>
</dbReference>
<dbReference type="EMBL" id="JAEAOA010002358">
    <property type="protein sequence ID" value="KAK3603908.1"/>
    <property type="molecule type" value="Genomic_DNA"/>
</dbReference>
<comment type="caution">
    <text evidence="8">The sequence shown here is derived from an EMBL/GenBank/DDBJ whole genome shotgun (WGS) entry which is preliminary data.</text>
</comment>
<dbReference type="PANTHER" id="PTHR14360">
    <property type="entry name" value="PROTEIN FMP32, MITOCHONDRIAL"/>
    <property type="match status" value="1"/>
</dbReference>
<evidence type="ECO:0000313" key="9">
    <source>
        <dbReference type="Proteomes" id="UP001195483"/>
    </source>
</evidence>